<dbReference type="SUPFAM" id="SSF48498">
    <property type="entry name" value="Tetracyclin repressor-like, C-terminal domain"/>
    <property type="match status" value="1"/>
</dbReference>
<dbReference type="PANTHER" id="PTHR30055:SF234">
    <property type="entry name" value="HTH-TYPE TRANSCRIPTIONAL REGULATOR BETI"/>
    <property type="match status" value="1"/>
</dbReference>
<dbReference type="EMBL" id="JACIIU010000002">
    <property type="protein sequence ID" value="MBB6260351.1"/>
    <property type="molecule type" value="Genomic_DNA"/>
</dbReference>
<organism evidence="10 11">
    <name type="scientific">Paenochrobactrum gallinarii</name>
    <dbReference type="NCBI Taxonomy" id="643673"/>
    <lineage>
        <taxon>Bacteria</taxon>
        <taxon>Pseudomonadati</taxon>
        <taxon>Pseudomonadota</taxon>
        <taxon>Alphaproteobacteria</taxon>
        <taxon>Hyphomicrobiales</taxon>
        <taxon>Brucellaceae</taxon>
        <taxon>Paenochrobactrum</taxon>
    </lineage>
</organism>
<keyword evidence="2 7" id="KW-0678">Repressor</keyword>
<comment type="pathway">
    <text evidence="1 7">Amine and polyamine biosynthesis; betaine biosynthesis via choline pathway [regulation].</text>
</comment>
<keyword evidence="5 7" id="KW-0804">Transcription</keyword>
<dbReference type="Proteomes" id="UP000555393">
    <property type="component" value="Unassembled WGS sequence"/>
</dbReference>
<dbReference type="NCBIfam" id="TIGR03384">
    <property type="entry name" value="betaine_BetI"/>
    <property type="match status" value="1"/>
</dbReference>
<evidence type="ECO:0000256" key="5">
    <source>
        <dbReference type="ARBA" id="ARBA00023163"/>
    </source>
</evidence>
<dbReference type="PRINTS" id="PR00455">
    <property type="entry name" value="HTHTETR"/>
</dbReference>
<evidence type="ECO:0000256" key="4">
    <source>
        <dbReference type="ARBA" id="ARBA00023125"/>
    </source>
</evidence>
<dbReference type="InterPro" id="IPR017757">
    <property type="entry name" value="Tscrpt_rep_BetI"/>
</dbReference>
<evidence type="ECO:0000256" key="2">
    <source>
        <dbReference type="ARBA" id="ARBA00022491"/>
    </source>
</evidence>
<evidence type="ECO:0000313" key="10">
    <source>
        <dbReference type="EMBL" id="MBB6260351.1"/>
    </source>
</evidence>
<feature type="domain" description="HTH tetR-type" evidence="9">
    <location>
        <begin position="8"/>
        <end position="68"/>
    </location>
</feature>
<dbReference type="PROSITE" id="PS01081">
    <property type="entry name" value="HTH_TETR_1"/>
    <property type="match status" value="1"/>
</dbReference>
<dbReference type="NCBIfam" id="NF001978">
    <property type="entry name" value="PRK00767.1"/>
    <property type="match status" value="1"/>
</dbReference>
<sequence length="200" mass="22085">MPKIGMEQQRKSDLISAAIRTIGEHGSLDVTVAQIAKQAGVSSALAHHYFGSKEHLILETMRHLLRELHELSAQGLRQADGPRARLSAIIEVNFSSSQFSPSTIAAWLTFYVHAQRSDDMRRLLKIYASRLHSNLMHDLTALTSRDKARHIAKGAGALIDGLYIRHALGTNKSDAERATTATMLVEDYINSQLLLKTTGC</sequence>
<dbReference type="GO" id="GO:0019285">
    <property type="term" value="P:glycine betaine biosynthetic process from choline"/>
    <property type="evidence" value="ECO:0007669"/>
    <property type="project" value="UniProtKB-UniRule"/>
</dbReference>
<evidence type="ECO:0000256" key="7">
    <source>
        <dbReference type="HAMAP-Rule" id="MF_00768"/>
    </source>
</evidence>
<dbReference type="PANTHER" id="PTHR30055">
    <property type="entry name" value="HTH-TYPE TRANSCRIPTIONAL REGULATOR RUTR"/>
    <property type="match status" value="1"/>
</dbReference>
<comment type="caution">
    <text evidence="10">The sequence shown here is derived from an EMBL/GenBank/DDBJ whole genome shotgun (WGS) entry which is preliminary data.</text>
</comment>
<evidence type="ECO:0000256" key="8">
    <source>
        <dbReference type="PROSITE-ProRule" id="PRU00335"/>
    </source>
</evidence>
<dbReference type="Pfam" id="PF00440">
    <property type="entry name" value="TetR_N"/>
    <property type="match status" value="1"/>
</dbReference>
<dbReference type="AlphaFoldDB" id="A0A841M1V9"/>
<evidence type="ECO:0000259" key="9">
    <source>
        <dbReference type="PROSITE" id="PS50977"/>
    </source>
</evidence>
<evidence type="ECO:0000256" key="1">
    <source>
        <dbReference type="ARBA" id="ARBA00004719"/>
    </source>
</evidence>
<keyword evidence="3 7" id="KW-0805">Transcription regulation</keyword>
<dbReference type="InterPro" id="IPR001647">
    <property type="entry name" value="HTH_TetR"/>
</dbReference>
<dbReference type="InterPro" id="IPR039538">
    <property type="entry name" value="BetI_C"/>
</dbReference>
<accession>A0A841M1V9</accession>
<evidence type="ECO:0000256" key="6">
    <source>
        <dbReference type="ARBA" id="ARBA00024936"/>
    </source>
</evidence>
<dbReference type="PROSITE" id="PS50977">
    <property type="entry name" value="HTH_TETR_2"/>
    <property type="match status" value="1"/>
</dbReference>
<keyword evidence="4 7" id="KW-0238">DNA-binding</keyword>
<keyword evidence="11" id="KW-1185">Reference proteome</keyword>
<evidence type="ECO:0000313" key="11">
    <source>
        <dbReference type="Proteomes" id="UP000555393"/>
    </source>
</evidence>
<dbReference type="InterPro" id="IPR036271">
    <property type="entry name" value="Tet_transcr_reg_TetR-rel_C_sf"/>
</dbReference>
<name>A0A841M1V9_9HYPH</name>
<proteinExistence type="inferred from homology"/>
<dbReference type="UniPathway" id="UPA00529"/>
<comment type="function">
    <text evidence="7">Repressor involved in choline regulation of the bet genes.</text>
</comment>
<protein>
    <recommendedName>
        <fullName evidence="7">HTH-type transcriptional regulator BetI</fullName>
    </recommendedName>
</protein>
<dbReference type="GO" id="GO:0003700">
    <property type="term" value="F:DNA-binding transcription factor activity"/>
    <property type="evidence" value="ECO:0007669"/>
    <property type="project" value="UniProtKB-UniRule"/>
</dbReference>
<dbReference type="InterPro" id="IPR009057">
    <property type="entry name" value="Homeodomain-like_sf"/>
</dbReference>
<feature type="DNA-binding region" description="H-T-H motif" evidence="7 8">
    <location>
        <begin position="31"/>
        <end position="50"/>
    </location>
</feature>
<comment type="function">
    <text evidence="6">Repressor involved in the biosynthesis of the osmoprotectant glycine betaine. It represses transcription of the choline transporter BetT and the genes of BetAB involved in the synthesis of glycine betaine.</text>
</comment>
<evidence type="ECO:0000256" key="3">
    <source>
        <dbReference type="ARBA" id="ARBA00023015"/>
    </source>
</evidence>
<dbReference type="InterPro" id="IPR023772">
    <property type="entry name" value="DNA-bd_HTH_TetR-type_CS"/>
</dbReference>
<dbReference type="GO" id="GO:0000976">
    <property type="term" value="F:transcription cis-regulatory region binding"/>
    <property type="evidence" value="ECO:0007669"/>
    <property type="project" value="TreeGrafter"/>
</dbReference>
<dbReference type="GO" id="GO:0045892">
    <property type="term" value="P:negative regulation of DNA-templated transcription"/>
    <property type="evidence" value="ECO:0007669"/>
    <property type="project" value="UniProtKB-UniRule"/>
</dbReference>
<dbReference type="RefSeq" id="WP_184220478.1">
    <property type="nucleotide sequence ID" value="NZ_JACIIU010000002.1"/>
</dbReference>
<gene>
    <name evidence="7" type="primary">betI</name>
    <name evidence="10" type="ORF">FHS77_000875</name>
</gene>
<dbReference type="Pfam" id="PF13977">
    <property type="entry name" value="TetR_C_6"/>
    <property type="match status" value="1"/>
</dbReference>
<reference evidence="10 11" key="1">
    <citation type="submission" date="2020-08" db="EMBL/GenBank/DDBJ databases">
        <title>Genomic Encyclopedia of Type Strains, Phase IV (KMG-IV): sequencing the most valuable type-strain genomes for metagenomic binning, comparative biology and taxonomic classification.</title>
        <authorList>
            <person name="Goeker M."/>
        </authorList>
    </citation>
    <scope>NUCLEOTIDE SEQUENCE [LARGE SCALE GENOMIC DNA]</scope>
    <source>
        <strain evidence="10 11">DSM 22336</strain>
    </source>
</reference>
<dbReference type="Gene3D" id="1.10.357.10">
    <property type="entry name" value="Tetracycline Repressor, domain 2"/>
    <property type="match status" value="1"/>
</dbReference>
<dbReference type="SUPFAM" id="SSF46689">
    <property type="entry name" value="Homeodomain-like"/>
    <property type="match status" value="1"/>
</dbReference>
<dbReference type="HAMAP" id="MF_00768">
    <property type="entry name" value="HTH_type_BetI"/>
    <property type="match status" value="1"/>
</dbReference>
<dbReference type="InterPro" id="IPR050109">
    <property type="entry name" value="HTH-type_TetR-like_transc_reg"/>
</dbReference>